<feature type="compositionally biased region" description="Polar residues" evidence="1">
    <location>
        <begin position="96"/>
        <end position="105"/>
    </location>
</feature>
<reference evidence="3 4" key="1">
    <citation type="submission" date="2016-07" db="EMBL/GenBank/DDBJ databases">
        <title>Pervasive Adenine N6-methylation of Active Genes in Fungi.</title>
        <authorList>
            <consortium name="DOE Joint Genome Institute"/>
            <person name="Mondo S.J."/>
            <person name="Dannebaum R.O."/>
            <person name="Kuo R.C."/>
            <person name="Labutti K."/>
            <person name="Haridas S."/>
            <person name="Kuo A."/>
            <person name="Salamov A."/>
            <person name="Ahrendt S.R."/>
            <person name="Lipzen A."/>
            <person name="Sullivan W."/>
            <person name="Andreopoulos W.B."/>
            <person name="Clum A."/>
            <person name="Lindquist E."/>
            <person name="Daum C."/>
            <person name="Ramamoorthy G.K."/>
            <person name="Gryganskyi A."/>
            <person name="Culley D."/>
            <person name="Magnuson J.K."/>
            <person name="James T.Y."/>
            <person name="O'Malley M.A."/>
            <person name="Stajich J.E."/>
            <person name="Spatafora J.W."/>
            <person name="Visel A."/>
            <person name="Grigoriev I.V."/>
        </authorList>
    </citation>
    <scope>NUCLEOTIDE SEQUENCE [LARGE SCALE GENOMIC DNA]</scope>
    <source>
        <strain evidence="3 4">NRRL 1336</strain>
    </source>
</reference>
<feature type="compositionally biased region" description="Polar residues" evidence="1">
    <location>
        <begin position="799"/>
        <end position="818"/>
    </location>
</feature>
<evidence type="ECO:0000256" key="1">
    <source>
        <dbReference type="SAM" id="MobiDB-lite"/>
    </source>
</evidence>
<evidence type="ECO:0000313" key="4">
    <source>
        <dbReference type="Proteomes" id="UP000193560"/>
    </source>
</evidence>
<dbReference type="SUPFAM" id="SSF50729">
    <property type="entry name" value="PH domain-like"/>
    <property type="match status" value="1"/>
</dbReference>
<feature type="domain" description="SEC7" evidence="2">
    <location>
        <begin position="435"/>
        <end position="654"/>
    </location>
</feature>
<evidence type="ECO:0000259" key="2">
    <source>
        <dbReference type="PROSITE" id="PS50190"/>
    </source>
</evidence>
<sequence length="1172" mass="130310">MTQHPPVTSQQSANGNRGSRSKHFLSRFLATSPQVYAYDTTNTNATSAPNNNNSPMIPSDDTNRLTQAINKPKKNKGIGKRMLKRFTSKSDHHGSTLWNKDTSPTVHHHSLPSARTNLSTPIAGRYPPDYDDKIKTTKNPQLIAATDLDKAQRRRSATLPSVFHPPPKSAGNITTTTTTTDMITEQRVSLTDDGGSVYSAFSGTTDEDDGNDPMNNATNDEKRLSMNNIHNNDDGDDDDDSSSSSDESFVDASDELYSEKGGSIGKKKRSSLTHRLSAGRFGSAGGLVVNMHPSVHHPQRRSRQQQQQLRNSLLPPDDLAQAMLDWKRKSVGDGTINKRFSGISNLNSNTVDDTTVTTIMETATPPPRPLSEMNDDDVDDEYDSPELSKEDKEALRAHTANILMGGNDNHRTDTSPQLQDLASSSPSSRGLHHERSRSIKALSEMFSKSLDEAWNNSDAASSQELVDQVRDPRLSNVWNRPTHLSPKAKETAKRFWDCDESVLPVDHYAEWLGQSTKYNAETLVCYMDLFYFGDMNLDSAFRKLCSKLYFKAEAQQIDRILEVFAHRYWDCNPRSNFKCADVVYAVVYSLLLLNTDLHVAQGNHHRMTKQEFVKNTMLAIHSQLRLHPEIDRSTHFDMDTEKYLKELYISVKNYQILQPIVNDDATTPSDGSDIKSAGHSLRHVETLKRGVNSIIRKAGRESMMLTNYETPPMTRPASPLSPSRVSMQHSPLPSTSSTATSPYRMSTATRRLSRSLSLRQASTLTSTSAKYHSNGSLTSIGSSTLSSGIDGSASKANDDSCSTRQSKRNTGIISSRRLSSASPTLSTVSFTPGTFLHDAPYAKESVVMCKHLLESSEQKAKSREWREQLMVVDDQGVIKLYDIPGQKETERMAQGSIDLLRPHHIRHTKKYIEGPLSTFNPSWNDLLVLTIDLKHTLSNVLPPPGYNKIRPHVFAFQQPNGGVYLFQGTSLDDVTSWVSTCNYWAARQSKEPLQGGVGSMDYGWGDCLNNVIVDLDAIQNGDSLTGNTVGDNDADDLMIYDWQPPVAPSVPSNYTDDPTGQLEALSAHLRWLNAEINAHREIKTKMLVRFPKRSFNYKRALSNWSLKSSYLLGDIIKYQHYCDALENSIQLLASPTSGSGNVGLGQGALDNVGLIDFHDMDLIKEIENELDL</sequence>
<dbReference type="GO" id="GO:0032012">
    <property type="term" value="P:regulation of ARF protein signal transduction"/>
    <property type="evidence" value="ECO:0007669"/>
    <property type="project" value="InterPro"/>
</dbReference>
<feature type="region of interest" description="Disordered" evidence="1">
    <location>
        <begin position="283"/>
        <end position="310"/>
    </location>
</feature>
<dbReference type="Gene3D" id="1.10.1000.11">
    <property type="entry name" value="Arf Nucleotide-binding Site Opener,domain 2"/>
    <property type="match status" value="1"/>
</dbReference>
<feature type="compositionally biased region" description="Acidic residues" evidence="1">
    <location>
        <begin position="373"/>
        <end position="384"/>
    </location>
</feature>
<feature type="compositionally biased region" description="Basic residues" evidence="1">
    <location>
        <begin position="294"/>
        <end position="303"/>
    </location>
</feature>
<dbReference type="OrthoDB" id="2157641at2759"/>
<evidence type="ECO:0000313" key="3">
    <source>
        <dbReference type="EMBL" id="ORZ15044.1"/>
    </source>
</evidence>
<dbReference type="PROSITE" id="PS50190">
    <property type="entry name" value="SEC7"/>
    <property type="match status" value="1"/>
</dbReference>
<dbReference type="CDD" id="cd00171">
    <property type="entry name" value="Sec7"/>
    <property type="match status" value="1"/>
</dbReference>
<feature type="compositionally biased region" description="Low complexity" evidence="1">
    <location>
        <begin position="40"/>
        <end position="55"/>
    </location>
</feature>
<organism evidence="3 4">
    <name type="scientific">Absidia repens</name>
    <dbReference type="NCBI Taxonomy" id="90262"/>
    <lineage>
        <taxon>Eukaryota</taxon>
        <taxon>Fungi</taxon>
        <taxon>Fungi incertae sedis</taxon>
        <taxon>Mucoromycota</taxon>
        <taxon>Mucoromycotina</taxon>
        <taxon>Mucoromycetes</taxon>
        <taxon>Mucorales</taxon>
        <taxon>Cunninghamellaceae</taxon>
        <taxon>Absidia</taxon>
    </lineage>
</organism>
<feature type="compositionally biased region" description="Polar residues" evidence="1">
    <location>
        <begin position="720"/>
        <end position="729"/>
    </location>
</feature>
<dbReference type="Gene3D" id="2.30.29.30">
    <property type="entry name" value="Pleckstrin-homology domain (PH domain)/Phosphotyrosine-binding domain (PTB)"/>
    <property type="match status" value="1"/>
</dbReference>
<name>A0A1X2IE85_9FUNG</name>
<protein>
    <recommendedName>
        <fullName evidence="2">SEC7 domain-containing protein</fullName>
    </recommendedName>
</protein>
<dbReference type="SUPFAM" id="SSF48425">
    <property type="entry name" value="Sec7 domain"/>
    <property type="match status" value="1"/>
</dbReference>
<feature type="compositionally biased region" description="Low complexity" evidence="1">
    <location>
        <begin position="730"/>
        <end position="794"/>
    </location>
</feature>
<feature type="region of interest" description="Disordered" evidence="1">
    <location>
        <begin position="1"/>
        <end position="25"/>
    </location>
</feature>
<dbReference type="PANTHER" id="PTHR10663:SF373">
    <property type="entry name" value="PH AND SEC7 DOMAIN-CONTAINING PROTEIN C11E3.11C"/>
    <property type="match status" value="1"/>
</dbReference>
<dbReference type="EMBL" id="MCGE01000013">
    <property type="protein sequence ID" value="ORZ15044.1"/>
    <property type="molecule type" value="Genomic_DNA"/>
</dbReference>
<dbReference type="PANTHER" id="PTHR10663">
    <property type="entry name" value="GUANYL-NUCLEOTIDE EXCHANGE FACTOR"/>
    <property type="match status" value="1"/>
</dbReference>
<dbReference type="Pfam" id="PF15410">
    <property type="entry name" value="PH_9"/>
    <property type="match status" value="1"/>
</dbReference>
<dbReference type="GO" id="GO:0005085">
    <property type="term" value="F:guanyl-nucleotide exchange factor activity"/>
    <property type="evidence" value="ECO:0007669"/>
    <property type="project" value="InterPro"/>
</dbReference>
<dbReference type="STRING" id="90262.A0A1X2IE85"/>
<dbReference type="InterPro" id="IPR035999">
    <property type="entry name" value="Sec7_dom_sf"/>
</dbReference>
<feature type="compositionally biased region" description="Basic and acidic residues" evidence="1">
    <location>
        <begin position="386"/>
        <end position="396"/>
    </location>
</feature>
<feature type="region of interest" description="Disordered" evidence="1">
    <location>
        <begin position="702"/>
        <end position="818"/>
    </location>
</feature>
<dbReference type="InterPro" id="IPR011993">
    <property type="entry name" value="PH-like_dom_sf"/>
</dbReference>
<dbReference type="InterPro" id="IPR000904">
    <property type="entry name" value="Sec7_dom"/>
</dbReference>
<keyword evidence="4" id="KW-1185">Reference proteome</keyword>
<comment type="caution">
    <text evidence="3">The sequence shown here is derived from an EMBL/GenBank/DDBJ whole genome shotgun (WGS) entry which is preliminary data.</text>
</comment>
<feature type="compositionally biased region" description="Polar residues" evidence="1">
    <location>
        <begin position="414"/>
        <end position="428"/>
    </location>
</feature>
<dbReference type="InterPro" id="IPR023394">
    <property type="entry name" value="Sec7_C_sf"/>
</dbReference>
<proteinExistence type="predicted"/>
<feature type="region of interest" description="Disordered" evidence="1">
    <location>
        <begin position="40"/>
        <end position="59"/>
    </location>
</feature>
<dbReference type="Pfam" id="PF01369">
    <property type="entry name" value="Sec7"/>
    <property type="match status" value="1"/>
</dbReference>
<feature type="region of interest" description="Disordered" evidence="1">
    <location>
        <begin position="360"/>
        <end position="436"/>
    </location>
</feature>
<gene>
    <name evidence="3" type="ORF">BCR42DRAFT_416293</name>
</gene>
<feature type="region of interest" description="Disordered" evidence="1">
    <location>
        <begin position="86"/>
        <end position="123"/>
    </location>
</feature>
<accession>A0A1X2IE85</accession>
<dbReference type="SMART" id="SM00222">
    <property type="entry name" value="Sec7"/>
    <property type="match status" value="1"/>
</dbReference>
<dbReference type="InterPro" id="IPR041681">
    <property type="entry name" value="PH_9"/>
</dbReference>
<dbReference type="AlphaFoldDB" id="A0A1X2IE85"/>
<feature type="region of interest" description="Disordered" evidence="1">
    <location>
        <begin position="147"/>
        <end position="271"/>
    </location>
</feature>
<feature type="compositionally biased region" description="Polar residues" evidence="1">
    <location>
        <begin position="1"/>
        <end position="18"/>
    </location>
</feature>
<dbReference type="Proteomes" id="UP000193560">
    <property type="component" value="Unassembled WGS sequence"/>
</dbReference>